<keyword evidence="2" id="KW-1185">Reference proteome</keyword>
<proteinExistence type="predicted"/>
<organism evidence="1 2">
    <name type="scientific">Xanthomonas phage SB4</name>
    <dbReference type="NCBI Taxonomy" id="3117473"/>
    <lineage>
        <taxon>Viruses</taxon>
        <taxon>Duplodnaviria</taxon>
        <taxon>Heunggongvirae</taxon>
        <taxon>Uroviricota</taxon>
        <taxon>Caudoviricetes</taxon>
        <taxon>Autographivirales</taxon>
        <taxon>Autonotataviridae</taxon>
        <taxon>Gujervirinae</taxon>
        <taxon>Ceskevirus</taxon>
        <taxon>Ceskevirus SB4</taxon>
    </lineage>
</organism>
<evidence type="ECO:0000313" key="1">
    <source>
        <dbReference type="EMBL" id="WWO60280.1"/>
    </source>
</evidence>
<protein>
    <submittedName>
        <fullName evidence="1">Serine/threonine protein kinase</fullName>
    </submittedName>
</protein>
<keyword evidence="1" id="KW-0418">Kinase</keyword>
<evidence type="ECO:0000313" key="2">
    <source>
        <dbReference type="Proteomes" id="UP001384053"/>
    </source>
</evidence>
<reference evidence="1 2" key="1">
    <citation type="submission" date="2024-01" db="EMBL/GenBank/DDBJ databases">
        <title>Novel lytic viruses for Xanthomonas sp. and Stenotrophomonas maltophilia.</title>
        <authorList>
            <person name="Petrzik K."/>
            <person name="Brazdova S."/>
            <person name="Sovova L."/>
            <person name="Neoralova M."/>
        </authorList>
    </citation>
    <scope>NUCLEOTIDE SEQUENCE [LARGE SCALE GENOMIC DNA]</scope>
</reference>
<keyword evidence="1" id="KW-0808">Transferase</keyword>
<sequence length="207" mass="24474">MSKYRELSRRLMRLTKDGKWQHGLRYRKDQHWYHSSGDDDDKCPAFMIEGGFRYVGNGAYTWVFTHWRAPGVVFKVTDDNSDGMLEVSEAFKHIGHKNMPVVHEIHRHDTLIPATYWTEEDTKTFHWVTPGEERSREHVESYGVVVCEVLRDHHPTLNKWAEYRDVRDEVEALLIPHGIELTDMHDGNMMWRGDTIIINDPTTWVRK</sequence>
<keyword evidence="1" id="KW-0723">Serine/threonine-protein kinase</keyword>
<dbReference type="Proteomes" id="UP001384053">
    <property type="component" value="Segment"/>
</dbReference>
<name>A0ABZ2GUN9_9CAUD</name>
<accession>A0ABZ2GUN9</accession>
<dbReference type="EMBL" id="PP079415">
    <property type="protein sequence ID" value="WWO60280.1"/>
    <property type="molecule type" value="Genomic_DNA"/>
</dbReference>
<dbReference type="GO" id="GO:0004674">
    <property type="term" value="F:protein serine/threonine kinase activity"/>
    <property type="evidence" value="ECO:0007669"/>
    <property type="project" value="UniProtKB-KW"/>
</dbReference>